<proteinExistence type="predicted"/>
<evidence type="ECO:0000259" key="3">
    <source>
        <dbReference type="PROSITE" id="PS51253"/>
    </source>
</evidence>
<keyword evidence="5" id="KW-1185">Reference proteome</keyword>
<dbReference type="EMBL" id="BMAW01116325">
    <property type="protein sequence ID" value="GFT70185.1"/>
    <property type="molecule type" value="Genomic_DNA"/>
</dbReference>
<dbReference type="PROSITE" id="PS51253">
    <property type="entry name" value="HTH_CENPB"/>
    <property type="match status" value="1"/>
</dbReference>
<feature type="domain" description="HTH CENPB-type" evidence="3">
    <location>
        <begin position="1"/>
        <end position="24"/>
    </location>
</feature>
<accession>A0A8X6PGQ6</accession>
<evidence type="ECO:0000256" key="2">
    <source>
        <dbReference type="SAM" id="MobiDB-lite"/>
    </source>
</evidence>
<gene>
    <name evidence="4" type="ORF">NPIL_192591</name>
</gene>
<reference evidence="4" key="1">
    <citation type="submission" date="2020-08" db="EMBL/GenBank/DDBJ databases">
        <title>Multicomponent nature underlies the extraordinary mechanical properties of spider dragline silk.</title>
        <authorList>
            <person name="Kono N."/>
            <person name="Nakamura H."/>
            <person name="Mori M."/>
            <person name="Yoshida Y."/>
            <person name="Ohtoshi R."/>
            <person name="Malay A.D."/>
            <person name="Moran D.A.P."/>
            <person name="Tomita M."/>
            <person name="Numata K."/>
            <person name="Arakawa K."/>
        </authorList>
    </citation>
    <scope>NUCLEOTIDE SEQUENCE</scope>
</reference>
<dbReference type="AlphaFoldDB" id="A0A8X6PGQ6"/>
<name>A0A8X6PGQ6_NEPPI</name>
<sequence length="120" mass="13409">MDTFSASNGWISRFKIRYGDDDDADEKWFLVAEDVPGVKFSDSISIDQDVATYGILSTEGMCDDAENKNNGEEAEEDHANEDNPSPVPSLSDTITAFESVRAFIYEHEITEKEPEKCCKS</sequence>
<organism evidence="4 5">
    <name type="scientific">Nephila pilipes</name>
    <name type="common">Giant wood spider</name>
    <name type="synonym">Nephila maculata</name>
    <dbReference type="NCBI Taxonomy" id="299642"/>
    <lineage>
        <taxon>Eukaryota</taxon>
        <taxon>Metazoa</taxon>
        <taxon>Ecdysozoa</taxon>
        <taxon>Arthropoda</taxon>
        <taxon>Chelicerata</taxon>
        <taxon>Arachnida</taxon>
        <taxon>Araneae</taxon>
        <taxon>Araneomorphae</taxon>
        <taxon>Entelegynae</taxon>
        <taxon>Araneoidea</taxon>
        <taxon>Nephilidae</taxon>
        <taxon>Nephila</taxon>
    </lineage>
</organism>
<feature type="region of interest" description="Disordered" evidence="2">
    <location>
        <begin position="61"/>
        <end position="91"/>
    </location>
</feature>
<comment type="caution">
    <text evidence="4">The sequence shown here is derived from an EMBL/GenBank/DDBJ whole genome shotgun (WGS) entry which is preliminary data.</text>
</comment>
<dbReference type="InterPro" id="IPR006600">
    <property type="entry name" value="HTH_CenpB_DNA-bd_dom"/>
</dbReference>
<dbReference type="GO" id="GO:0003677">
    <property type="term" value="F:DNA binding"/>
    <property type="evidence" value="ECO:0007669"/>
    <property type="project" value="UniProtKB-KW"/>
</dbReference>
<evidence type="ECO:0000256" key="1">
    <source>
        <dbReference type="ARBA" id="ARBA00023125"/>
    </source>
</evidence>
<keyword evidence="1" id="KW-0238">DNA-binding</keyword>
<evidence type="ECO:0000313" key="4">
    <source>
        <dbReference type="EMBL" id="GFT70185.1"/>
    </source>
</evidence>
<protein>
    <recommendedName>
        <fullName evidence="3">HTH CENPB-type domain-containing protein</fullName>
    </recommendedName>
</protein>
<dbReference type="Proteomes" id="UP000887013">
    <property type="component" value="Unassembled WGS sequence"/>
</dbReference>
<evidence type="ECO:0000313" key="5">
    <source>
        <dbReference type="Proteomes" id="UP000887013"/>
    </source>
</evidence>